<dbReference type="NCBIfam" id="TIGR01167">
    <property type="entry name" value="LPXTG_anchor"/>
    <property type="match status" value="1"/>
</dbReference>
<feature type="chain" id="PRO_5047000128" description="Gram-positive cocci surface proteins LPxTG domain-containing protein" evidence="2">
    <location>
        <begin position="23"/>
        <end position="101"/>
    </location>
</feature>
<sequence>MKKIIFIGLVGVLIGATTPVSALEETTSEVGITFYQSENKTIPMKKVDISTAKKSQMKNDHLVSNLPRTNGESSWLFKVLGIITLISCLFILLKRGIKNEN</sequence>
<organism evidence="3 4">
    <name type="scientific">Candidatus Enterococcus mangumiae</name>
    <dbReference type="NCBI Taxonomy" id="2230878"/>
    <lineage>
        <taxon>Bacteria</taxon>
        <taxon>Bacillati</taxon>
        <taxon>Bacillota</taxon>
        <taxon>Bacilli</taxon>
        <taxon>Lactobacillales</taxon>
        <taxon>Enterococcaceae</taxon>
        <taxon>Enterococcus</taxon>
    </lineage>
</organism>
<gene>
    <name evidence="3" type="ORF">DOK79_003077</name>
</gene>
<name>A0ABZ2T0R1_9ENTE</name>
<reference evidence="3 4" key="1">
    <citation type="submission" date="2021-03" db="EMBL/GenBank/DDBJ databases">
        <authorList>
            <person name="Gilmore M.S."/>
            <person name="Schwartzman J."/>
            <person name="Van Tyne D."/>
            <person name="Martin M."/>
            <person name="Earl A.M."/>
            <person name="Manson A.L."/>
            <person name="Straub T."/>
            <person name="Salamzade R."/>
            <person name="Saavedra J."/>
            <person name="Lebreton F."/>
            <person name="Prichula J."/>
            <person name="Schaufler K."/>
            <person name="Gaca A."/>
            <person name="Sgardioli B."/>
            <person name="Wagenaar J."/>
            <person name="Strong T."/>
        </authorList>
    </citation>
    <scope>NUCLEOTIDE SEQUENCE [LARGE SCALE GENOMIC DNA]</scope>
    <source>
        <strain evidence="3 4">DIV1094</strain>
    </source>
</reference>
<dbReference type="Proteomes" id="UP000664360">
    <property type="component" value="Chromosome"/>
</dbReference>
<proteinExistence type="predicted"/>
<evidence type="ECO:0008006" key="5">
    <source>
        <dbReference type="Google" id="ProtNLM"/>
    </source>
</evidence>
<feature type="transmembrane region" description="Helical" evidence="1">
    <location>
        <begin position="75"/>
        <end position="93"/>
    </location>
</feature>
<dbReference type="EMBL" id="CP147250">
    <property type="protein sequence ID" value="WYJ81492.1"/>
    <property type="molecule type" value="Genomic_DNA"/>
</dbReference>
<keyword evidence="1" id="KW-0812">Transmembrane</keyword>
<evidence type="ECO:0000313" key="3">
    <source>
        <dbReference type="EMBL" id="WYJ81492.1"/>
    </source>
</evidence>
<evidence type="ECO:0000313" key="4">
    <source>
        <dbReference type="Proteomes" id="UP000664360"/>
    </source>
</evidence>
<feature type="signal peptide" evidence="2">
    <location>
        <begin position="1"/>
        <end position="22"/>
    </location>
</feature>
<accession>A0ABZ2T0R1</accession>
<reference evidence="3 4" key="2">
    <citation type="submission" date="2024-03" db="EMBL/GenBank/DDBJ databases">
        <title>The Genome Sequence of Enterococcus sp. DIV1094.</title>
        <authorList>
            <consortium name="The Broad Institute Genomics Platform"/>
            <consortium name="The Broad Institute Microbial Omics Core"/>
            <consortium name="The Broad Institute Genomic Center for Infectious Diseases"/>
            <person name="Earl A."/>
            <person name="Manson A."/>
            <person name="Gilmore M."/>
            <person name="Schwartman J."/>
            <person name="Shea T."/>
            <person name="Abouelleil A."/>
            <person name="Cao P."/>
            <person name="Chapman S."/>
            <person name="Cusick C."/>
            <person name="Young S."/>
            <person name="Neafsey D."/>
            <person name="Nusbaum C."/>
            <person name="Birren B."/>
        </authorList>
    </citation>
    <scope>NUCLEOTIDE SEQUENCE [LARGE SCALE GENOMIC DNA]</scope>
    <source>
        <strain evidence="3 4">DIV1094</strain>
    </source>
</reference>
<dbReference type="RefSeq" id="WP_206856163.1">
    <property type="nucleotide sequence ID" value="NZ_CP147250.1"/>
</dbReference>
<protein>
    <recommendedName>
        <fullName evidence="5">Gram-positive cocci surface proteins LPxTG domain-containing protein</fullName>
    </recommendedName>
</protein>
<keyword evidence="2" id="KW-0732">Signal</keyword>
<evidence type="ECO:0000256" key="2">
    <source>
        <dbReference type="SAM" id="SignalP"/>
    </source>
</evidence>
<keyword evidence="1" id="KW-1133">Transmembrane helix</keyword>
<keyword evidence="1" id="KW-0472">Membrane</keyword>
<evidence type="ECO:0000256" key="1">
    <source>
        <dbReference type="SAM" id="Phobius"/>
    </source>
</evidence>
<keyword evidence="4" id="KW-1185">Reference proteome</keyword>